<organism evidence="1 2">
    <name type="scientific">Coniosporium uncinatum</name>
    <dbReference type="NCBI Taxonomy" id="93489"/>
    <lineage>
        <taxon>Eukaryota</taxon>
        <taxon>Fungi</taxon>
        <taxon>Dikarya</taxon>
        <taxon>Ascomycota</taxon>
        <taxon>Pezizomycotina</taxon>
        <taxon>Dothideomycetes</taxon>
        <taxon>Dothideomycetes incertae sedis</taxon>
        <taxon>Coniosporium</taxon>
    </lineage>
</organism>
<evidence type="ECO:0000313" key="2">
    <source>
        <dbReference type="Proteomes" id="UP001186974"/>
    </source>
</evidence>
<proteinExistence type="predicted"/>
<dbReference type="EMBL" id="JAWDJW010007764">
    <property type="protein sequence ID" value="KAK3061557.1"/>
    <property type="molecule type" value="Genomic_DNA"/>
</dbReference>
<evidence type="ECO:0000313" key="1">
    <source>
        <dbReference type="EMBL" id="KAK3061557.1"/>
    </source>
</evidence>
<name>A0ACC3D479_9PEZI</name>
<protein>
    <submittedName>
        <fullName evidence="1">Uncharacterized protein</fullName>
    </submittedName>
</protein>
<comment type="caution">
    <text evidence="1">The sequence shown here is derived from an EMBL/GenBank/DDBJ whole genome shotgun (WGS) entry which is preliminary data.</text>
</comment>
<accession>A0ACC3D479</accession>
<keyword evidence="2" id="KW-1185">Reference proteome</keyword>
<gene>
    <name evidence="1" type="ORF">LTS18_005933</name>
</gene>
<dbReference type="Proteomes" id="UP001186974">
    <property type="component" value="Unassembled WGS sequence"/>
</dbReference>
<sequence>MKATPQTAAATPHQASKIELSRLPTFDFLGFPRELRDLTYSFHVAKETPITLRYQFGIARRLRRTGTKIRPLTYKHALFFVNRQVHHEYLQALAEHEDTCLLLELRVDDRLRPTTSIQFQVPQIVSDHILWVGVIICCELAETSIGSSPSMLEAFVEEFCPPFDIFLASLRKAHSLLWEIFHSKVLLIRSLQAASLSTRSHRFGDGSALADEYVKDKVDDGGTWEVADRRSDERWQEMLKVNRQKQNAERTKKRKLKIW</sequence>
<reference evidence="1" key="1">
    <citation type="submission" date="2024-09" db="EMBL/GenBank/DDBJ databases">
        <title>Black Yeasts Isolated from many extreme environments.</title>
        <authorList>
            <person name="Coleine C."/>
            <person name="Stajich J.E."/>
            <person name="Selbmann L."/>
        </authorList>
    </citation>
    <scope>NUCLEOTIDE SEQUENCE</scope>
    <source>
        <strain evidence="1">CCFEE 5737</strain>
    </source>
</reference>